<reference evidence="3" key="1">
    <citation type="submission" date="2014-06" db="EMBL/GenBank/DDBJ databases">
        <authorList>
            <person name="Berkman J.Paul."/>
        </authorList>
    </citation>
    <scope>NUCLEOTIDE SEQUENCE [LARGE SCALE GENOMIC DNA]</scope>
</reference>
<name>A0A0F7SAF8_9BASI</name>
<evidence type="ECO:0000313" key="2">
    <source>
        <dbReference type="EMBL" id="CDS81969.1"/>
    </source>
</evidence>
<dbReference type="OrthoDB" id="2556779at2759"/>
<evidence type="ECO:0000313" key="3">
    <source>
        <dbReference type="EMBL" id="CDW99301.1"/>
    </source>
</evidence>
<protein>
    <submittedName>
        <fullName evidence="3">Uncharacterized protein</fullName>
    </submittedName>
</protein>
<sequence>MQAFEPLSPVGQDSLLQQVATQQEGFEIVSQRRLNPSNEGSVALESGQQAKAGEMGHDLSFPPVPSAADTYNALHCPPSYRALDMSIPSKGHSPNQAAIRASKQHSSSPSSDARLPLDWNWLQNPVNMPIPSRCDADKARLLQQQYPMSNVHTSERLRTSSQSDVALPSSSTADIHASLSSTSSASSGRGQGPEARNSEANLLKELGDVIHCFWLVSEYRMSQVQDELNDVSARVKGAVLEQDQISAHMSQILPLQVEIIQKLVRAAEDRELIYGRIKSLEESSAAWQRGLKSMLEAMQSEFRAGMEVVHELAAKSKKPPPAPKAKSESTASAMAAAASTATAAATATTPATTTATKNNKRASPPRKKMNPSNGKKAKLSSVKDDKNTASTSSVVVASTTFPISEALDSSQTIHQQQQPGYDQQQQHHAQLQPRPAEPWSRENHSQSHSQPTLSSHYDLSFEQVQLIPRPHTTAPYLHDTQPSTVWFKMGPGRQQDAPAR</sequence>
<proteinExistence type="predicted"/>
<feature type="compositionally biased region" description="Basic residues" evidence="1">
    <location>
        <begin position="358"/>
        <end position="369"/>
    </location>
</feature>
<feature type="region of interest" description="Disordered" evidence="1">
    <location>
        <begin position="29"/>
        <end position="50"/>
    </location>
</feature>
<feature type="compositionally biased region" description="Polar residues" evidence="1">
    <location>
        <begin position="159"/>
        <end position="173"/>
    </location>
</feature>
<feature type="region of interest" description="Disordered" evidence="1">
    <location>
        <begin position="472"/>
        <end position="500"/>
    </location>
</feature>
<dbReference type="STRING" id="49012.A0A0F7SAF8"/>
<reference evidence="2" key="3">
    <citation type="submission" date="2014-06" db="EMBL/GenBank/DDBJ databases">
        <authorList>
            <person name="Ju J."/>
            <person name="Zhang J."/>
        </authorList>
    </citation>
    <scope>NUCLEOTIDE SEQUENCE</scope>
    <source>
        <strain evidence="2">SscI8</strain>
    </source>
</reference>
<evidence type="ECO:0000256" key="1">
    <source>
        <dbReference type="SAM" id="MobiDB-lite"/>
    </source>
</evidence>
<accession>A0A0F7SAF8</accession>
<feature type="region of interest" description="Disordered" evidence="1">
    <location>
        <begin position="88"/>
        <end position="113"/>
    </location>
</feature>
<feature type="compositionally biased region" description="Low complexity" evidence="1">
    <location>
        <begin position="414"/>
        <end position="432"/>
    </location>
</feature>
<feature type="region of interest" description="Disordered" evidence="1">
    <location>
        <begin position="313"/>
        <end position="390"/>
    </location>
</feature>
<feature type="compositionally biased region" description="Low complexity" evidence="1">
    <location>
        <begin position="177"/>
        <end position="187"/>
    </location>
</feature>
<evidence type="ECO:0000313" key="4">
    <source>
        <dbReference type="Proteomes" id="UP000242770"/>
    </source>
</evidence>
<dbReference type="EMBL" id="CCFA01004528">
    <property type="protein sequence ID" value="CDW99301.1"/>
    <property type="molecule type" value="Genomic_DNA"/>
</dbReference>
<feature type="compositionally biased region" description="Low complexity" evidence="1">
    <location>
        <begin position="328"/>
        <end position="356"/>
    </location>
</feature>
<dbReference type="EMBL" id="LK056650">
    <property type="protein sequence ID" value="CDS81969.1"/>
    <property type="molecule type" value="Genomic_DNA"/>
</dbReference>
<keyword evidence="4" id="KW-1185">Reference proteome</keyword>
<reference evidence="4" key="2">
    <citation type="submission" date="2014-06" db="EMBL/GenBank/DDBJ databases">
        <authorList>
            <person name="Berkman P.J."/>
        </authorList>
    </citation>
    <scope>NUCLEOTIDE SEQUENCE [LARGE SCALE GENOMIC DNA]</scope>
</reference>
<organism evidence="3 4">
    <name type="scientific">Sporisorium scitamineum</name>
    <dbReference type="NCBI Taxonomy" id="49012"/>
    <lineage>
        <taxon>Eukaryota</taxon>
        <taxon>Fungi</taxon>
        <taxon>Dikarya</taxon>
        <taxon>Basidiomycota</taxon>
        <taxon>Ustilaginomycotina</taxon>
        <taxon>Ustilaginomycetes</taxon>
        <taxon>Ustilaginales</taxon>
        <taxon>Ustilaginaceae</taxon>
        <taxon>Sporisorium</taxon>
    </lineage>
</organism>
<gene>
    <name evidence="3" type="primary">SSCI74120.1</name>
    <name evidence="2" type="ORF">SPSC_00151</name>
</gene>
<feature type="region of interest" description="Disordered" evidence="1">
    <location>
        <begin position="149"/>
        <end position="196"/>
    </location>
</feature>
<dbReference type="Proteomes" id="UP000242770">
    <property type="component" value="Unassembled WGS sequence"/>
</dbReference>
<feature type="region of interest" description="Disordered" evidence="1">
    <location>
        <begin position="408"/>
        <end position="454"/>
    </location>
</feature>
<dbReference type="AlphaFoldDB" id="A0A0F7SAF8"/>